<dbReference type="Proteomes" id="UP000594261">
    <property type="component" value="Chromosome 2"/>
</dbReference>
<sequence>MVNFLSLSSLSHLSSPVNISSFAHFFTGKLHKQRKNLHFNINPCQSKSIWVGSGDGSKADAAAAAASKQICSPLVPAPSEPSKIEMYSPAFYAACTVDCILSCGLTRQSSVFSFFFFDLILLYIYLLGLDLCERRASSGMSHERRESLRWRREFEMRE</sequence>
<feature type="transmembrane region" description="Helical" evidence="1">
    <location>
        <begin position="111"/>
        <end position="132"/>
    </location>
</feature>
<dbReference type="AlphaFoldDB" id="A0A7N2L1S2"/>
<organism evidence="2 3">
    <name type="scientific">Quercus lobata</name>
    <name type="common">Valley oak</name>
    <dbReference type="NCBI Taxonomy" id="97700"/>
    <lineage>
        <taxon>Eukaryota</taxon>
        <taxon>Viridiplantae</taxon>
        <taxon>Streptophyta</taxon>
        <taxon>Embryophyta</taxon>
        <taxon>Tracheophyta</taxon>
        <taxon>Spermatophyta</taxon>
        <taxon>Magnoliopsida</taxon>
        <taxon>eudicotyledons</taxon>
        <taxon>Gunneridae</taxon>
        <taxon>Pentapetalae</taxon>
        <taxon>rosids</taxon>
        <taxon>fabids</taxon>
        <taxon>Fagales</taxon>
        <taxon>Fagaceae</taxon>
        <taxon>Quercus</taxon>
    </lineage>
</organism>
<dbReference type="InParanoid" id="A0A7N2L1S2"/>
<dbReference type="Gramene" id="QL02p100381:mrna">
    <property type="protein sequence ID" value="QL02p100381:mrna"/>
    <property type="gene ID" value="QL02p100381"/>
</dbReference>
<dbReference type="EnsemblPlants" id="QL02p100381:mrna">
    <property type="protein sequence ID" value="QL02p100381:mrna"/>
    <property type="gene ID" value="QL02p100381"/>
</dbReference>
<name>A0A7N2L1S2_QUELO</name>
<accession>A0A7N2L1S2</accession>
<reference evidence="3" key="1">
    <citation type="journal article" date="2016" name="G3 (Bethesda)">
        <title>First Draft Assembly and Annotation of the Genome of a California Endemic Oak Quercus lobata Nee (Fagaceae).</title>
        <authorList>
            <person name="Sork V.L."/>
            <person name="Fitz-Gibbon S.T."/>
            <person name="Puiu D."/>
            <person name="Crepeau M."/>
            <person name="Gugger P.F."/>
            <person name="Sherman R."/>
            <person name="Stevens K."/>
            <person name="Langley C.H."/>
            <person name="Pellegrini M."/>
            <person name="Salzberg S.L."/>
        </authorList>
    </citation>
    <scope>NUCLEOTIDE SEQUENCE [LARGE SCALE GENOMIC DNA]</scope>
    <source>
        <strain evidence="3">cv. SW786</strain>
    </source>
</reference>
<evidence type="ECO:0000313" key="2">
    <source>
        <dbReference type="EnsemblPlants" id="QL02p100381:mrna"/>
    </source>
</evidence>
<evidence type="ECO:0000313" key="3">
    <source>
        <dbReference type="Proteomes" id="UP000594261"/>
    </source>
</evidence>
<keyword evidence="3" id="KW-1185">Reference proteome</keyword>
<evidence type="ECO:0000256" key="1">
    <source>
        <dbReference type="SAM" id="Phobius"/>
    </source>
</evidence>
<keyword evidence="1" id="KW-0472">Membrane</keyword>
<reference evidence="2" key="2">
    <citation type="submission" date="2021-01" db="UniProtKB">
        <authorList>
            <consortium name="EnsemblPlants"/>
        </authorList>
    </citation>
    <scope>IDENTIFICATION</scope>
</reference>
<protein>
    <submittedName>
        <fullName evidence="2">Uncharacterized protein</fullName>
    </submittedName>
</protein>
<proteinExistence type="predicted"/>
<keyword evidence="1" id="KW-1133">Transmembrane helix</keyword>
<keyword evidence="1" id="KW-0812">Transmembrane</keyword>